<comment type="caution">
    <text evidence="2">The sequence shown here is derived from an EMBL/GenBank/DDBJ whole genome shotgun (WGS) entry which is preliminary data.</text>
</comment>
<dbReference type="Proteomes" id="UP000287853">
    <property type="component" value="Unassembled WGS sequence"/>
</dbReference>
<sequence length="236" mass="25315">MKMKKIFSGFATVFFVFGVTSLSVAAIIDFTGGTAYLMGGSSAITTNTGLWDSTVDYYVEDGVLVDFVGGYGTIGDYYSKTASGGLGGYGDSVIHAHDFSSFDIVFSKVDGSVFDLNYVEMTSNTENGGGLSTGRELSYITNNLGDSFLLAPSDWGIAYSYEGLASDGIIRNWMDSDFNNISSFTISSDNAHCFGMDNFYIDEEAPSRTPVPEPATLLLLGMGITGLVGIRRKKKE</sequence>
<protein>
    <submittedName>
        <fullName evidence="2">PEP-CTERM protein-sorting domain-containing protein</fullName>
    </submittedName>
</protein>
<evidence type="ECO:0000313" key="2">
    <source>
        <dbReference type="EMBL" id="RWX42875.1"/>
    </source>
</evidence>
<dbReference type="EMBL" id="MTKO01000139">
    <property type="protein sequence ID" value="RWX42875.1"/>
    <property type="molecule type" value="Genomic_DNA"/>
</dbReference>
<feature type="domain" description="Ice-binding protein C-terminal" evidence="1">
    <location>
        <begin position="210"/>
        <end position="233"/>
    </location>
</feature>
<reference evidence="2 3" key="1">
    <citation type="submission" date="2017-01" db="EMBL/GenBank/DDBJ databases">
        <title>The cable genome- insights into the physiology and evolution of filamentous bacteria capable of sulfide oxidation via long distance electron transfer.</title>
        <authorList>
            <person name="Schreiber L."/>
            <person name="Bjerg J.T."/>
            <person name="Boggild A."/>
            <person name="Van De Vossenberg J."/>
            <person name="Meysman F."/>
            <person name="Nielsen L.P."/>
            <person name="Schramm A."/>
            <person name="Kjeldsen K.U."/>
        </authorList>
    </citation>
    <scope>NUCLEOTIDE SEQUENCE [LARGE SCALE GENOMIC DNA]</scope>
    <source>
        <strain evidence="2">MCF</strain>
    </source>
</reference>
<proteinExistence type="predicted"/>
<dbReference type="AlphaFoldDB" id="A0A3S3SHP2"/>
<keyword evidence="3" id="KW-1185">Reference proteome</keyword>
<evidence type="ECO:0000259" key="1">
    <source>
        <dbReference type="Pfam" id="PF07589"/>
    </source>
</evidence>
<evidence type="ECO:0000313" key="3">
    <source>
        <dbReference type="Proteomes" id="UP000287853"/>
    </source>
</evidence>
<dbReference type="InterPro" id="IPR013424">
    <property type="entry name" value="Ice-binding_C"/>
</dbReference>
<gene>
    <name evidence="2" type="ORF">H206_03395</name>
</gene>
<name>A0A3S3SHP2_9BACT</name>
<dbReference type="NCBIfam" id="TIGR02595">
    <property type="entry name" value="PEP_CTERM"/>
    <property type="match status" value="1"/>
</dbReference>
<accession>A0A3S3SHP2</accession>
<dbReference type="Pfam" id="PF07589">
    <property type="entry name" value="PEP-CTERM"/>
    <property type="match status" value="1"/>
</dbReference>
<organism evidence="2 3">
    <name type="scientific">Candidatus Electrothrix aarhusensis</name>
    <dbReference type="NCBI Taxonomy" id="1859131"/>
    <lineage>
        <taxon>Bacteria</taxon>
        <taxon>Pseudomonadati</taxon>
        <taxon>Thermodesulfobacteriota</taxon>
        <taxon>Desulfobulbia</taxon>
        <taxon>Desulfobulbales</taxon>
        <taxon>Desulfobulbaceae</taxon>
        <taxon>Candidatus Electrothrix</taxon>
    </lineage>
</organism>